<gene>
    <name evidence="1" type="ORF">Q73A0000_05615</name>
</gene>
<keyword evidence="2" id="KW-1185">Reference proteome</keyword>
<dbReference type="AlphaFoldDB" id="A0A7M2Y711"/>
<protein>
    <submittedName>
        <fullName evidence="1">Uncharacterized protein</fullName>
    </submittedName>
</protein>
<dbReference type="EMBL" id="CP040442">
    <property type="protein sequence ID" value="QOW09876.1"/>
    <property type="molecule type" value="Genomic_DNA"/>
</dbReference>
<reference evidence="1 2" key="1">
    <citation type="submission" date="2019-05" db="EMBL/GenBank/DDBJ databases">
        <title>Chryseobacterium sp. isolated from King George Island, maritime Antarctica.</title>
        <authorList>
            <person name="Peng X."/>
        </authorList>
    </citation>
    <scope>NUCLEOTIDE SEQUENCE [LARGE SCALE GENOMIC DNA]</scope>
    <source>
        <strain evidence="1 2">7-3A</strain>
    </source>
</reference>
<proteinExistence type="predicted"/>
<dbReference type="Proteomes" id="UP000594195">
    <property type="component" value="Chromosome"/>
</dbReference>
<accession>A0A7M2Y711</accession>
<name>A0A7M2Y711_9FLAO</name>
<evidence type="ECO:0000313" key="1">
    <source>
        <dbReference type="EMBL" id="QOW09876.1"/>
    </source>
</evidence>
<dbReference type="KEGG" id="kfa:Q73A0000_05615"/>
<organism evidence="1 2">
    <name type="scientific">Kaistella flava</name>
    <name type="common">ex Peng et al. 2021</name>
    <dbReference type="NCBI Taxonomy" id="2038776"/>
    <lineage>
        <taxon>Bacteria</taxon>
        <taxon>Pseudomonadati</taxon>
        <taxon>Bacteroidota</taxon>
        <taxon>Flavobacteriia</taxon>
        <taxon>Flavobacteriales</taxon>
        <taxon>Weeksellaceae</taxon>
        <taxon>Chryseobacterium group</taxon>
        <taxon>Kaistella</taxon>
    </lineage>
</organism>
<dbReference type="RefSeq" id="WP_193813093.1">
    <property type="nucleotide sequence ID" value="NZ_CP040442.1"/>
</dbReference>
<sequence length="79" mass="8932">MNQVKVLKQDEFYCRILVTSESDYFGLDGLIELSGKLLSTNKTLGVKVANPSCKIYCMTDNHSNYMGIESRLSVETEMM</sequence>
<evidence type="ECO:0000313" key="2">
    <source>
        <dbReference type="Proteomes" id="UP000594195"/>
    </source>
</evidence>